<dbReference type="AlphaFoldDB" id="A0A5N6M756"/>
<dbReference type="EMBL" id="SZYD01000016">
    <property type="protein sequence ID" value="KAD3336332.1"/>
    <property type="molecule type" value="Genomic_DNA"/>
</dbReference>
<organism evidence="1 2">
    <name type="scientific">Mikania micrantha</name>
    <name type="common">bitter vine</name>
    <dbReference type="NCBI Taxonomy" id="192012"/>
    <lineage>
        <taxon>Eukaryota</taxon>
        <taxon>Viridiplantae</taxon>
        <taxon>Streptophyta</taxon>
        <taxon>Embryophyta</taxon>
        <taxon>Tracheophyta</taxon>
        <taxon>Spermatophyta</taxon>
        <taxon>Magnoliopsida</taxon>
        <taxon>eudicotyledons</taxon>
        <taxon>Gunneridae</taxon>
        <taxon>Pentapetalae</taxon>
        <taxon>asterids</taxon>
        <taxon>campanulids</taxon>
        <taxon>Asterales</taxon>
        <taxon>Asteraceae</taxon>
        <taxon>Asteroideae</taxon>
        <taxon>Heliantheae alliance</taxon>
        <taxon>Eupatorieae</taxon>
        <taxon>Mikania</taxon>
    </lineage>
</organism>
<reference evidence="1 2" key="1">
    <citation type="submission" date="2019-05" db="EMBL/GenBank/DDBJ databases">
        <title>Mikania micrantha, genome provides insights into the molecular mechanism of rapid growth.</title>
        <authorList>
            <person name="Liu B."/>
        </authorList>
    </citation>
    <scope>NUCLEOTIDE SEQUENCE [LARGE SCALE GENOMIC DNA]</scope>
    <source>
        <strain evidence="1">NLD-2019</strain>
        <tissue evidence="1">Leaf</tissue>
    </source>
</reference>
<protein>
    <submittedName>
        <fullName evidence="1">Uncharacterized protein</fullName>
    </submittedName>
</protein>
<sequence>MSSERRGLRRRGEKAIGEDWRGVKIVRNSRQMNHHLSSRLARWKHITVPTNMKNDINSISIAPVLIKCACLKMMGMAMLPTAEAPASDEGPANQSCVAVSDWAIELIISTANGGDEPDGKGVHAALES</sequence>
<proteinExistence type="predicted"/>
<gene>
    <name evidence="1" type="ORF">E3N88_31851</name>
</gene>
<evidence type="ECO:0000313" key="1">
    <source>
        <dbReference type="EMBL" id="KAD3336332.1"/>
    </source>
</evidence>
<evidence type="ECO:0000313" key="2">
    <source>
        <dbReference type="Proteomes" id="UP000326396"/>
    </source>
</evidence>
<comment type="caution">
    <text evidence="1">The sequence shown here is derived from an EMBL/GenBank/DDBJ whole genome shotgun (WGS) entry which is preliminary data.</text>
</comment>
<accession>A0A5N6M756</accession>
<name>A0A5N6M756_9ASTR</name>
<dbReference type="Proteomes" id="UP000326396">
    <property type="component" value="Linkage Group LG6"/>
</dbReference>
<keyword evidence="2" id="KW-1185">Reference proteome</keyword>